<dbReference type="EMBL" id="LXQA010525201">
    <property type="protein sequence ID" value="MCI57208.1"/>
    <property type="molecule type" value="Genomic_DNA"/>
</dbReference>
<evidence type="ECO:0000313" key="3">
    <source>
        <dbReference type="Proteomes" id="UP000265520"/>
    </source>
</evidence>
<dbReference type="Proteomes" id="UP000265520">
    <property type="component" value="Unassembled WGS sequence"/>
</dbReference>
<feature type="region of interest" description="Disordered" evidence="1">
    <location>
        <begin position="30"/>
        <end position="64"/>
    </location>
</feature>
<keyword evidence="3" id="KW-1185">Reference proteome</keyword>
<comment type="caution">
    <text evidence="2">The sequence shown here is derived from an EMBL/GenBank/DDBJ whole genome shotgun (WGS) entry which is preliminary data.</text>
</comment>
<feature type="compositionally biased region" description="Polar residues" evidence="1">
    <location>
        <begin position="44"/>
        <end position="55"/>
    </location>
</feature>
<proteinExistence type="predicted"/>
<organism evidence="2 3">
    <name type="scientific">Trifolium medium</name>
    <dbReference type="NCBI Taxonomy" id="97028"/>
    <lineage>
        <taxon>Eukaryota</taxon>
        <taxon>Viridiplantae</taxon>
        <taxon>Streptophyta</taxon>
        <taxon>Embryophyta</taxon>
        <taxon>Tracheophyta</taxon>
        <taxon>Spermatophyta</taxon>
        <taxon>Magnoliopsida</taxon>
        <taxon>eudicotyledons</taxon>
        <taxon>Gunneridae</taxon>
        <taxon>Pentapetalae</taxon>
        <taxon>rosids</taxon>
        <taxon>fabids</taxon>
        <taxon>Fabales</taxon>
        <taxon>Fabaceae</taxon>
        <taxon>Papilionoideae</taxon>
        <taxon>50 kb inversion clade</taxon>
        <taxon>NPAAA clade</taxon>
        <taxon>Hologalegina</taxon>
        <taxon>IRL clade</taxon>
        <taxon>Trifolieae</taxon>
        <taxon>Trifolium</taxon>
    </lineage>
</organism>
<evidence type="ECO:0000256" key="1">
    <source>
        <dbReference type="SAM" id="MobiDB-lite"/>
    </source>
</evidence>
<evidence type="ECO:0000313" key="2">
    <source>
        <dbReference type="EMBL" id="MCI57208.1"/>
    </source>
</evidence>
<protein>
    <submittedName>
        <fullName evidence="2">Uncharacterized protein</fullName>
    </submittedName>
</protein>
<accession>A0A392T839</accession>
<dbReference type="AlphaFoldDB" id="A0A392T839"/>
<name>A0A392T839_9FABA</name>
<reference evidence="2 3" key="1">
    <citation type="journal article" date="2018" name="Front. Plant Sci.">
        <title>Red Clover (Trifolium pratense) and Zigzag Clover (T. medium) - A Picture of Genomic Similarities and Differences.</title>
        <authorList>
            <person name="Dluhosova J."/>
            <person name="Istvanek J."/>
            <person name="Nedelnik J."/>
            <person name="Repkova J."/>
        </authorList>
    </citation>
    <scope>NUCLEOTIDE SEQUENCE [LARGE SCALE GENOMIC DNA]</scope>
    <source>
        <strain evidence="3">cv. 10/8</strain>
        <tissue evidence="2">Leaf</tissue>
    </source>
</reference>
<sequence length="64" mass="6819">MIESINVIIDDSTDEKTTYVSDGAIISDNLQDVEPVTVKESETGTEGPSPESNNAPKKGPSIRV</sequence>